<evidence type="ECO:0000313" key="1">
    <source>
        <dbReference type="EMBL" id="GFO15643.1"/>
    </source>
</evidence>
<sequence>MFSPPPLKLHGPICCWLELESEPSAHILFCNRPSKSLHSVGREPQAGPDQEFQKGGDPWGGWVGVLPPMRVQAATSPLGGWGLSIPEADEFLYFENENVASPALKLYIINIHRYIYFCRGGVPESLGPLHLHPPFPDPALPSVNYFLKNCRL</sequence>
<keyword evidence="2" id="KW-1185">Reference proteome</keyword>
<proteinExistence type="predicted"/>
<evidence type="ECO:0000313" key="2">
    <source>
        <dbReference type="Proteomes" id="UP000735302"/>
    </source>
</evidence>
<gene>
    <name evidence="1" type="ORF">PoB_004214800</name>
</gene>
<dbReference type="Proteomes" id="UP000735302">
    <property type="component" value="Unassembled WGS sequence"/>
</dbReference>
<dbReference type="AlphaFoldDB" id="A0AAV4B9Z5"/>
<reference evidence="1 2" key="1">
    <citation type="journal article" date="2021" name="Elife">
        <title>Chloroplast acquisition without the gene transfer in kleptoplastic sea slugs, Plakobranchus ocellatus.</title>
        <authorList>
            <person name="Maeda T."/>
            <person name="Takahashi S."/>
            <person name="Yoshida T."/>
            <person name="Shimamura S."/>
            <person name="Takaki Y."/>
            <person name="Nagai Y."/>
            <person name="Toyoda A."/>
            <person name="Suzuki Y."/>
            <person name="Arimoto A."/>
            <person name="Ishii H."/>
            <person name="Satoh N."/>
            <person name="Nishiyama T."/>
            <person name="Hasebe M."/>
            <person name="Maruyama T."/>
            <person name="Minagawa J."/>
            <person name="Obokata J."/>
            <person name="Shigenobu S."/>
        </authorList>
    </citation>
    <scope>NUCLEOTIDE SEQUENCE [LARGE SCALE GENOMIC DNA]</scope>
</reference>
<name>A0AAV4B9Z5_9GAST</name>
<protein>
    <submittedName>
        <fullName evidence="1">Uncharacterized protein</fullName>
    </submittedName>
</protein>
<dbReference type="EMBL" id="BLXT01004610">
    <property type="protein sequence ID" value="GFO15643.1"/>
    <property type="molecule type" value="Genomic_DNA"/>
</dbReference>
<comment type="caution">
    <text evidence="1">The sequence shown here is derived from an EMBL/GenBank/DDBJ whole genome shotgun (WGS) entry which is preliminary data.</text>
</comment>
<organism evidence="1 2">
    <name type="scientific">Plakobranchus ocellatus</name>
    <dbReference type="NCBI Taxonomy" id="259542"/>
    <lineage>
        <taxon>Eukaryota</taxon>
        <taxon>Metazoa</taxon>
        <taxon>Spiralia</taxon>
        <taxon>Lophotrochozoa</taxon>
        <taxon>Mollusca</taxon>
        <taxon>Gastropoda</taxon>
        <taxon>Heterobranchia</taxon>
        <taxon>Euthyneura</taxon>
        <taxon>Panpulmonata</taxon>
        <taxon>Sacoglossa</taxon>
        <taxon>Placobranchoidea</taxon>
        <taxon>Plakobranchidae</taxon>
        <taxon>Plakobranchus</taxon>
    </lineage>
</organism>
<accession>A0AAV4B9Z5</accession>